<dbReference type="InterPro" id="IPR004360">
    <property type="entry name" value="Glyas_Fos-R_dOase_dom"/>
</dbReference>
<sequence>MPIFPQNPDPAHLRPRAADELLAAGTTMGAVELLVHDLDAMLKYYTEAITLEVLQHSGNTAVLGRHGTTAMTLKQVKDLPPAKPGQAGLFHTAILFEDAAALSAAVAHAATKAPHSFTGSADHLYSEAFYFDDPEGNGVELYTDRPRDTWQREANGLLSVATNFLDPNAYLRDNLTQQNLARPTALGARLGHVHLQVGDIDHARAFYVDTLGFELMSDVGSALFISAGGYHHHLGLNVWNSAGAGPRAAALGLGQVNIDVPTKDDIAALAARLKDHGIATSHDGATLRFDDPWKTLIQVRAAA</sequence>
<feature type="domain" description="VOC" evidence="2">
    <location>
        <begin position="27"/>
        <end position="144"/>
    </location>
</feature>
<feature type="domain" description="VOC" evidence="2">
    <location>
        <begin position="189"/>
        <end position="303"/>
    </location>
</feature>
<dbReference type="PROSITE" id="PS51819">
    <property type="entry name" value="VOC"/>
    <property type="match status" value="2"/>
</dbReference>
<evidence type="ECO:0000313" key="3">
    <source>
        <dbReference type="EMBL" id="EMY34114.1"/>
    </source>
</evidence>
<dbReference type="InterPro" id="IPR029068">
    <property type="entry name" value="Glyas_Bleomycin-R_OHBP_Dase"/>
</dbReference>
<accession>N1V283</accession>
<dbReference type="EMBL" id="ANPE02000132">
    <property type="protein sequence ID" value="EMY34114.1"/>
    <property type="molecule type" value="Genomic_DNA"/>
</dbReference>
<dbReference type="AlphaFoldDB" id="N1V283"/>
<dbReference type="OrthoDB" id="9792626at2"/>
<dbReference type="GO" id="GO:0046872">
    <property type="term" value="F:metal ion binding"/>
    <property type="evidence" value="ECO:0007669"/>
    <property type="project" value="UniProtKB-KW"/>
</dbReference>
<dbReference type="InterPro" id="IPR018146">
    <property type="entry name" value="Glyoxalase_1_CS"/>
</dbReference>
<name>N1V283_9MICC</name>
<gene>
    <name evidence="3" type="ORF">D477_011306</name>
</gene>
<dbReference type="SUPFAM" id="SSF54593">
    <property type="entry name" value="Glyoxalase/Bleomycin resistance protein/Dihydroxybiphenyl dioxygenase"/>
    <property type="match status" value="2"/>
</dbReference>
<dbReference type="Proteomes" id="UP000010729">
    <property type="component" value="Unassembled WGS sequence"/>
</dbReference>
<keyword evidence="4" id="KW-1185">Reference proteome</keyword>
<evidence type="ECO:0000313" key="4">
    <source>
        <dbReference type="Proteomes" id="UP000010729"/>
    </source>
</evidence>
<protein>
    <recommendedName>
        <fullName evidence="2">VOC domain-containing protein</fullName>
    </recommendedName>
</protein>
<evidence type="ECO:0000259" key="2">
    <source>
        <dbReference type="PROSITE" id="PS51819"/>
    </source>
</evidence>
<evidence type="ECO:0000256" key="1">
    <source>
        <dbReference type="ARBA" id="ARBA00022723"/>
    </source>
</evidence>
<organism evidence="3 4">
    <name type="scientific">Arthrobacter crystallopoietes BAB-32</name>
    <dbReference type="NCBI Taxonomy" id="1246476"/>
    <lineage>
        <taxon>Bacteria</taxon>
        <taxon>Bacillati</taxon>
        <taxon>Actinomycetota</taxon>
        <taxon>Actinomycetes</taxon>
        <taxon>Micrococcales</taxon>
        <taxon>Micrococcaceae</taxon>
        <taxon>Crystallibacter</taxon>
    </lineage>
</organism>
<dbReference type="PROSITE" id="PS00934">
    <property type="entry name" value="GLYOXALASE_I_1"/>
    <property type="match status" value="1"/>
</dbReference>
<keyword evidence="1" id="KW-0479">Metal-binding</keyword>
<dbReference type="InterPro" id="IPR037523">
    <property type="entry name" value="VOC_core"/>
</dbReference>
<dbReference type="PANTHER" id="PTHR43279:SF1">
    <property type="entry name" value="CATECHOL-2,3-DIOXYGENASE"/>
    <property type="match status" value="1"/>
</dbReference>
<dbReference type="Pfam" id="PF00903">
    <property type="entry name" value="Glyoxalase"/>
    <property type="match status" value="2"/>
</dbReference>
<reference evidence="3 4" key="1">
    <citation type="journal article" date="2013" name="Genome Announc.">
        <title>Draft Genome Sequence of Arthrobacter crystallopoietes Strain BAB-32, Revealing Genes for Bioremediation.</title>
        <authorList>
            <person name="Joshi M.N."/>
            <person name="Pandit A.S."/>
            <person name="Sharma A."/>
            <person name="Pandya R.V."/>
            <person name="Desai S.M."/>
            <person name="Saxena A.K."/>
            <person name="Bagatharia S.B."/>
        </authorList>
    </citation>
    <scope>NUCLEOTIDE SEQUENCE [LARGE SCALE GENOMIC DNA]</scope>
    <source>
        <strain evidence="3 4">BAB-32</strain>
    </source>
</reference>
<dbReference type="Gene3D" id="3.10.180.10">
    <property type="entry name" value="2,3-Dihydroxybiphenyl 1,2-Dioxygenase, domain 1"/>
    <property type="match status" value="2"/>
</dbReference>
<dbReference type="PANTHER" id="PTHR43279">
    <property type="entry name" value="CATECHOL-2,3-DIOXYGENASE"/>
    <property type="match status" value="1"/>
</dbReference>
<comment type="caution">
    <text evidence="3">The sequence shown here is derived from an EMBL/GenBank/DDBJ whole genome shotgun (WGS) entry which is preliminary data.</text>
</comment>
<dbReference type="GO" id="GO:0004462">
    <property type="term" value="F:lactoylglutathione lyase activity"/>
    <property type="evidence" value="ECO:0007669"/>
    <property type="project" value="InterPro"/>
</dbReference>
<proteinExistence type="predicted"/>
<dbReference type="RefSeq" id="WP_005269093.1">
    <property type="nucleotide sequence ID" value="NZ_ANPE02000132.1"/>
</dbReference>